<keyword evidence="1" id="KW-0472">Membrane</keyword>
<proteinExistence type="predicted"/>
<dbReference type="OrthoDB" id="10019235at2"/>
<name>A0A432Z063_9GAMM</name>
<gene>
    <name evidence="2" type="ORF">CWI78_06600</name>
</gene>
<organism evidence="2 3">
    <name type="scientific">Idiomarina ramblicola</name>
    <dbReference type="NCBI Taxonomy" id="263724"/>
    <lineage>
        <taxon>Bacteria</taxon>
        <taxon>Pseudomonadati</taxon>
        <taxon>Pseudomonadota</taxon>
        <taxon>Gammaproteobacteria</taxon>
        <taxon>Alteromonadales</taxon>
        <taxon>Idiomarinaceae</taxon>
        <taxon>Idiomarina</taxon>
    </lineage>
</organism>
<keyword evidence="3" id="KW-1185">Reference proteome</keyword>
<accession>A0A432Z063</accession>
<evidence type="ECO:0000313" key="3">
    <source>
        <dbReference type="Proteomes" id="UP000288058"/>
    </source>
</evidence>
<evidence type="ECO:0000256" key="1">
    <source>
        <dbReference type="SAM" id="Phobius"/>
    </source>
</evidence>
<reference evidence="3" key="1">
    <citation type="journal article" date="2018" name="Front. Microbiol.">
        <title>Genome-Based Analysis Reveals the Taxonomy and Diversity of the Family Idiomarinaceae.</title>
        <authorList>
            <person name="Liu Y."/>
            <person name="Lai Q."/>
            <person name="Shao Z."/>
        </authorList>
    </citation>
    <scope>NUCLEOTIDE SEQUENCE [LARGE SCALE GENOMIC DNA]</scope>
    <source>
        <strain evidence="3">R22</strain>
    </source>
</reference>
<dbReference type="Proteomes" id="UP000288058">
    <property type="component" value="Unassembled WGS sequence"/>
</dbReference>
<protein>
    <submittedName>
        <fullName evidence="2">Uncharacterized protein</fullName>
    </submittedName>
</protein>
<dbReference type="RefSeq" id="WP_126781445.1">
    <property type="nucleotide sequence ID" value="NZ_PIQC01000004.1"/>
</dbReference>
<sequence>MENIEAPKELYIRRGKWEQELNKFIRARSGEGSQSSNDSKSSNEGTTERFLILGGVGGSGKTLLKENIEAFCSSSDGNSVPILINIDVNSDDSRFISREPLHFLWPKVLLEASETIKDRLPKETFINRVKTYFKGQSQPFRGFRYLHNTYISQKDSIALNHNIFAGSAVVLFIVACFAFVLEQFSTLSIFSLIGAGIGAFVGHKPIKYWLFNLRFKIYKSLNGLRFNEKEFKDGGDFEKEERYSSDASLFTKPSILTGVFKAELDLLLCTQKIQPTILFTFDVNDLKGKLSQELVEFCELLTKSSSPSAKDTSLTRYDEAVKVLLVSKHRQKVSAALSQSEYFIDKRNYPRLLDVKSLDEKEAKLLVQAKLNSFIKEQNLVGSATIAKEVARYLNYRDDEWNKKKRAARAMNENELTTQLKIIESLADVLVNGVYHITSRLAISVNNRCDAFCRLYGVQAPTALPELFGATDESKSWGNLGNIISDRINSRLNEPFERLFEGLDNPDILKRSIALIYCLKNVTKRDWQRIYDSELESFDNLKSRKYLVSYTTINSETEVLSLQRQVHELIATHPEHCRIAEQSILSFYRSLTGIHNIQESEVELRSSQISILIKAIYCLSVPAQIQKLNSLDWPLNEFTHILKLSYRAYLSSQNDGEVKQSILDAVFNCIMNFFSDSSPDADDYWSQVSHDPEWQEPLIAMFAFTKFDYEKWSTHLLELNSVSQLVRLQVNTIKIFRKSPEQVELNSTNGGYYAKKLEGISSNNDTLILFHNWAHNLLLQHQKLQDTQENQSDEENKLPAQSELQSSLESLYQVRHNLNFDDLLSKYQQITHQLKSAVLDENQHLSCVYVHRKIASSLLSRSERQVPEDMDKLDSEVLTPFFDLTAHIRACLKESKLKVQLTWYEFRTLLYYLDRLALEGVDIITLKYYQQWEESLSTTLEQSNLLEQRYIEKLIKTLKEKEFTRVRRNPSTIYLNQIELPISSSTPWSSINYSTASNLSILKESIGSDKESELLVSKFSQFLAKAADFAKNENVREETAINRKMRLAFSGLAISNDTKHKIMPETVTQLRELYAKTLIEHLKQRAIRSNAEGIFKSKLNNQRAVESQIKKFCEFKTKENTSILRQALELISRFNPTRSELRTGDFLVCRVHKIDKNNKVEFKAINSDIKPTVTKGLLPNTLYNFAFPDNEKEFKDTDDKADYWTGELILLQALNQSQAHEGDHNNNDSVAFTAKGAEYIGNCLHLFFPTARSWANTNPIQARVSKDTELTNFFHDVDDNDEGSDEAATTIVWNGELWMGASNSWATLRLNPSYMAMFLANSGTLHKELTKLLGLRRITVFEKSRVSNFQSAQMAERKEIKHFTNNSYQYLRVFFGENDEVLFVLHEEPKENEGSLASDISQVSDGSDGFEGFNDPRKMRTFCSMFTKIFDVPIEVQRTRLPKLN</sequence>
<dbReference type="EMBL" id="PIQC01000004">
    <property type="protein sequence ID" value="RUO69588.1"/>
    <property type="molecule type" value="Genomic_DNA"/>
</dbReference>
<comment type="caution">
    <text evidence="2">The sequence shown here is derived from an EMBL/GenBank/DDBJ whole genome shotgun (WGS) entry which is preliminary data.</text>
</comment>
<keyword evidence="1" id="KW-1133">Transmembrane helix</keyword>
<keyword evidence="1" id="KW-0812">Transmembrane</keyword>
<evidence type="ECO:0000313" key="2">
    <source>
        <dbReference type="EMBL" id="RUO69588.1"/>
    </source>
</evidence>
<feature type="transmembrane region" description="Helical" evidence="1">
    <location>
        <begin position="163"/>
        <end position="181"/>
    </location>
</feature>